<evidence type="ECO:0000313" key="1">
    <source>
        <dbReference type="EMBL" id="CUH93232.1"/>
    </source>
</evidence>
<dbReference type="AlphaFoldDB" id="A0A0K8J7E4"/>
<reference evidence="2" key="1">
    <citation type="submission" date="2015-09" db="EMBL/GenBank/DDBJ databases">
        <authorList>
            <person name="Wibberg D."/>
        </authorList>
    </citation>
    <scope>NUCLEOTIDE SEQUENCE [LARGE SCALE GENOMIC DNA]</scope>
    <source>
        <strain evidence="2">SD1D</strain>
    </source>
</reference>
<accession>A0A0K8J7E4</accession>
<dbReference type="EMBL" id="LN879430">
    <property type="protein sequence ID" value="CUH93232.1"/>
    <property type="molecule type" value="Genomic_DNA"/>
</dbReference>
<gene>
    <name evidence="1" type="ORF">SD1D_1687</name>
</gene>
<sequence>MKSFYISATEEFLMNIKKNGLINKKDYEGYIKKMGIGNNLLNITYEHKYKVLEPEYRIRNLEEIIEEQNKAYQGSNIYHYREVVTEKPQVDDPINNANLNIETNESILEKAKDIPADPNHRHNDECYLGTKHVHGSSCPKTYHPVAKTLIDSSTDYEYHRGCGGTLYYYAYLEQCNQCGAYFQYSQTGCSGNCGTFAWSNAGGCSCTGYYTYSCDKREGKYYDNNGKEVAASCGLMIVSLTPTHPNQTVYINDTILTTAVATYKDGSSKTLLCTTDFSAKNLGKDQTASLSYNYELGGNSYIKKCRVTVNVIPRNKRCSKDHIYNINEDGSDPGCPYCKAWLESLRIIYPNTSSIIITIGTSLQENGIRLLATYMDGHTEEVTSGYIDNLDTAYLGTMPVTIGYKGETVSLLVTTVPKTMKCEICEYEYNLYPDGTNPGCPRCIQKIPIFTGKVMEYERINYTDEILSTLYEKGQYNLNVDDIFSIQVTNKSSNLIRELLKKIFPSLSNRWIYISKSENILTK</sequence>
<proteinExistence type="predicted"/>
<evidence type="ECO:0000313" key="2">
    <source>
        <dbReference type="Proteomes" id="UP000196053"/>
    </source>
</evidence>
<keyword evidence="2" id="KW-1185">Reference proteome</keyword>
<protein>
    <submittedName>
        <fullName evidence="1">Uncharacterized protein</fullName>
    </submittedName>
</protein>
<dbReference type="KEGG" id="hsd:SD1D_1687"/>
<organism evidence="1 2">
    <name type="scientific">Herbinix luporum</name>
    <dbReference type="NCBI Taxonomy" id="1679721"/>
    <lineage>
        <taxon>Bacteria</taxon>
        <taxon>Bacillati</taxon>
        <taxon>Bacillota</taxon>
        <taxon>Clostridia</taxon>
        <taxon>Lachnospirales</taxon>
        <taxon>Lachnospiraceae</taxon>
        <taxon>Herbinix</taxon>
    </lineage>
</organism>
<name>A0A0K8J7E4_9FIRM</name>
<dbReference type="Proteomes" id="UP000196053">
    <property type="component" value="Chromosome I"/>
</dbReference>